<keyword evidence="3" id="KW-1003">Cell membrane</keyword>
<comment type="similarity">
    <text evidence="11">Belongs to the PpiD chaperone family.</text>
</comment>
<dbReference type="InterPro" id="IPR000297">
    <property type="entry name" value="PPIase_PpiC"/>
</dbReference>
<keyword evidence="5" id="KW-0812">Transmembrane</keyword>
<dbReference type="PANTHER" id="PTHR47529:SF1">
    <property type="entry name" value="PERIPLASMIC CHAPERONE PPID"/>
    <property type="match status" value="1"/>
</dbReference>
<evidence type="ECO:0000259" key="14">
    <source>
        <dbReference type="Pfam" id="PF13145"/>
    </source>
</evidence>
<dbReference type="GO" id="GO:0016853">
    <property type="term" value="F:isomerase activity"/>
    <property type="evidence" value="ECO:0007669"/>
    <property type="project" value="UniProtKB-KW"/>
</dbReference>
<evidence type="ECO:0000256" key="6">
    <source>
        <dbReference type="ARBA" id="ARBA00022989"/>
    </source>
</evidence>
<keyword evidence="8" id="KW-0143">Chaperone</keyword>
<evidence type="ECO:0000256" key="10">
    <source>
        <dbReference type="ARBA" id="ARBA00031484"/>
    </source>
</evidence>
<keyword evidence="4" id="KW-0997">Cell inner membrane</keyword>
<reference evidence="15 16" key="1">
    <citation type="submission" date="2023-01" db="EMBL/GenBank/DDBJ databases">
        <title>Novel species of the genus Asticcacaulis isolated from rivers.</title>
        <authorList>
            <person name="Lu H."/>
        </authorList>
    </citation>
    <scope>NUCLEOTIDE SEQUENCE [LARGE SCALE GENOMIC DNA]</scope>
    <source>
        <strain evidence="15 16">DXS10W</strain>
    </source>
</reference>
<dbReference type="InterPro" id="IPR046357">
    <property type="entry name" value="PPIase_dom_sf"/>
</dbReference>
<dbReference type="PANTHER" id="PTHR47529">
    <property type="entry name" value="PEPTIDYL-PROLYL CIS-TRANS ISOMERASE D"/>
    <property type="match status" value="1"/>
</dbReference>
<protein>
    <recommendedName>
        <fullName evidence="2">Parvulin-like PPIase</fullName>
    </recommendedName>
    <alternativeName>
        <fullName evidence="9">Peptidyl-prolyl cis-trans isomerase plp</fullName>
    </alternativeName>
    <alternativeName>
        <fullName evidence="12">Periplasmic chaperone PpiD</fullName>
    </alternativeName>
    <alternativeName>
        <fullName evidence="13">Periplasmic folding chaperone</fullName>
    </alternativeName>
    <alternativeName>
        <fullName evidence="10">Rotamase plp</fullName>
    </alternativeName>
</protein>
<evidence type="ECO:0000313" key="15">
    <source>
        <dbReference type="EMBL" id="MDC7695382.1"/>
    </source>
</evidence>
<dbReference type="Proteomes" id="UP001216595">
    <property type="component" value="Unassembled WGS sequence"/>
</dbReference>
<evidence type="ECO:0000256" key="1">
    <source>
        <dbReference type="ARBA" id="ARBA00004382"/>
    </source>
</evidence>
<sequence length="653" mass="70768">MALHLFKVALFMISSFRQFTKSLTFKILMAALILSFAVFGMHDLFSSASSRDVVDAGDRKTTTDDFRRQFDQWKTGAEQQSGQTLTYEDAVKQGLHVRIMEELADMDSVSAWLVKAGLRPSAKVVTDQIAKYPIFFDSITGKFDKAKYQQELATQMKMSETKFEQIISDDIANRQFIEASVAGLKPPRIYAAMQSAFASETRDTTLLIVTPDNIEKPGQPTDAELLKFYNDNKERLRRPELRQFTVVSFAPGDFASKVTVDEAELKKLYEFRRDTLSNPETRTFVQVTVPDQKAAEAVAQALRSGTDAQTAAKANKGTVVTYDAKPKTAVADAKVADAAFALKQGEVSGPVQGSLGLAVVKVSGITAASVTGFDTVRNQLEQEYKKDKAKDLAYKASEVFEKERSAGADFMTAAQKAGVRVINLPPMTAEGQMANGQPFQYAPILKAAFDQPKGGETDVTELGNGEYFALRVNEVLPSEVPALDKIKPQMIQAWQQKTAGDRVAAKGEEAAARLRKGESLEAVASSMGLKVEPRAGLARQTAPQQVGPELTGRIFSAKANEVFTARLNEMVSVVGKVTTIHKGEAAAVNQATAMTGQAVSYGLFQDLSFTVRKGARAAVKTKTNANAAVMALGLNPASVKSDDKTAEAGKAAK</sequence>
<evidence type="ECO:0000256" key="13">
    <source>
        <dbReference type="ARBA" id="ARBA00042775"/>
    </source>
</evidence>
<dbReference type="Pfam" id="PF13145">
    <property type="entry name" value="Rotamase_2"/>
    <property type="match status" value="1"/>
</dbReference>
<dbReference type="Pfam" id="PF13624">
    <property type="entry name" value="SurA_N_3"/>
    <property type="match status" value="1"/>
</dbReference>
<dbReference type="Gene3D" id="3.10.50.40">
    <property type="match status" value="1"/>
</dbReference>
<dbReference type="InterPro" id="IPR052029">
    <property type="entry name" value="PpiD_chaperone"/>
</dbReference>
<dbReference type="SUPFAM" id="SSF109998">
    <property type="entry name" value="Triger factor/SurA peptide-binding domain-like"/>
    <property type="match status" value="1"/>
</dbReference>
<evidence type="ECO:0000256" key="2">
    <source>
        <dbReference type="ARBA" id="ARBA00018370"/>
    </source>
</evidence>
<dbReference type="EMBL" id="JAQQKW010000008">
    <property type="protein sequence ID" value="MDC7695382.1"/>
    <property type="molecule type" value="Genomic_DNA"/>
</dbReference>
<comment type="caution">
    <text evidence="15">The sequence shown here is derived from an EMBL/GenBank/DDBJ whole genome shotgun (WGS) entry which is preliminary data.</text>
</comment>
<accession>A0ABT5IHE7</accession>
<evidence type="ECO:0000313" key="16">
    <source>
        <dbReference type="Proteomes" id="UP001216595"/>
    </source>
</evidence>
<evidence type="ECO:0000256" key="11">
    <source>
        <dbReference type="ARBA" id="ARBA00038408"/>
    </source>
</evidence>
<organism evidence="15 16">
    <name type="scientific">Asticcacaulis currens</name>
    <dbReference type="NCBI Taxonomy" id="2984210"/>
    <lineage>
        <taxon>Bacteria</taxon>
        <taxon>Pseudomonadati</taxon>
        <taxon>Pseudomonadota</taxon>
        <taxon>Alphaproteobacteria</taxon>
        <taxon>Caulobacterales</taxon>
        <taxon>Caulobacteraceae</taxon>
        <taxon>Asticcacaulis</taxon>
    </lineage>
</organism>
<proteinExistence type="inferred from homology"/>
<keyword evidence="16" id="KW-1185">Reference proteome</keyword>
<comment type="subcellular location">
    <subcellularLocation>
        <location evidence="1">Cell inner membrane</location>
        <topology evidence="1">Single-pass type II membrane protein</topology>
        <orientation evidence="1">Periplasmic side</orientation>
    </subcellularLocation>
</comment>
<gene>
    <name evidence="15" type="ORF">PQU94_13955</name>
</gene>
<keyword evidence="6" id="KW-1133">Transmembrane helix</keyword>
<name>A0ABT5IHE7_9CAUL</name>
<evidence type="ECO:0000256" key="3">
    <source>
        <dbReference type="ARBA" id="ARBA00022475"/>
    </source>
</evidence>
<evidence type="ECO:0000256" key="4">
    <source>
        <dbReference type="ARBA" id="ARBA00022519"/>
    </source>
</evidence>
<evidence type="ECO:0000256" key="12">
    <source>
        <dbReference type="ARBA" id="ARBA00040743"/>
    </source>
</evidence>
<dbReference type="RefSeq" id="WP_272742046.1">
    <property type="nucleotide sequence ID" value="NZ_JAQQKW010000008.1"/>
</dbReference>
<dbReference type="SUPFAM" id="SSF54534">
    <property type="entry name" value="FKBP-like"/>
    <property type="match status" value="1"/>
</dbReference>
<feature type="domain" description="PpiC" evidence="14">
    <location>
        <begin position="260"/>
        <end position="378"/>
    </location>
</feature>
<dbReference type="InterPro" id="IPR027304">
    <property type="entry name" value="Trigger_fact/SurA_dom_sf"/>
</dbReference>
<keyword evidence="15" id="KW-0413">Isomerase</keyword>
<evidence type="ECO:0000256" key="9">
    <source>
        <dbReference type="ARBA" id="ARBA00030642"/>
    </source>
</evidence>
<evidence type="ECO:0000256" key="5">
    <source>
        <dbReference type="ARBA" id="ARBA00022692"/>
    </source>
</evidence>
<keyword evidence="7" id="KW-0472">Membrane</keyword>
<evidence type="ECO:0000256" key="7">
    <source>
        <dbReference type="ARBA" id="ARBA00023136"/>
    </source>
</evidence>
<evidence type="ECO:0000256" key="8">
    <source>
        <dbReference type="ARBA" id="ARBA00023186"/>
    </source>
</evidence>